<reference evidence="3 4" key="1">
    <citation type="submission" date="2019-01" db="EMBL/GenBank/DDBJ databases">
        <title>Genome sequences of Streptomyces and Rhizobium isolates collected from root and soil.</title>
        <authorList>
            <person name="Chhettri S."/>
            <person name="Sevigny J.L."/>
            <person name="Sen A."/>
            <person name="Ennis N."/>
            <person name="Tisa L."/>
        </authorList>
    </citation>
    <scope>NUCLEOTIDE SEQUENCE [LARGE SCALE GENOMIC DNA]</scope>
    <source>
        <strain evidence="3 4">San01</strain>
    </source>
</reference>
<sequence length="351" mass="35865">MCAAALLLIPLVVLGGSDAFRAALDFTTGVLSLVSLTASVVWGLVASDRLFLTVRRRLLAQAVHRATAVASIGFLLLHVTVKLALGHVSALGALLPFGLGVTGSAGLIGLGSLGGLLMVTTGVTGALRKTFASPARIASRWRALHMLAYPAWCCALLHGLYAGRQPQTYVVVLYCLCLVAVSGAVALRAAPGPVKREVAARVLALLDTGAGPGRGPRTKDVTPPPSYEPPARPTYAPRPATSSHGVGVGFSAAYRAVSAPIAPPPVTHEPHEHYEPPAPPAPPAPHERWPAPSPPPPAQAPPSPSAYDPTLDTPYGSTPGVQTGPAADTLPGPFQAPSAGEPWGAPPGGPQ</sequence>
<evidence type="ECO:0000256" key="1">
    <source>
        <dbReference type="SAM" id="MobiDB-lite"/>
    </source>
</evidence>
<comment type="caution">
    <text evidence="3">The sequence shown here is derived from an EMBL/GenBank/DDBJ whole genome shotgun (WGS) entry which is preliminary data.</text>
</comment>
<keyword evidence="2" id="KW-1133">Transmembrane helix</keyword>
<feature type="region of interest" description="Disordered" evidence="1">
    <location>
        <begin position="208"/>
        <end position="242"/>
    </location>
</feature>
<dbReference type="EMBL" id="RZYA01000018">
    <property type="protein sequence ID" value="RVU19302.1"/>
    <property type="molecule type" value="Genomic_DNA"/>
</dbReference>
<feature type="compositionally biased region" description="Pro residues" evidence="1">
    <location>
        <begin position="222"/>
        <end position="232"/>
    </location>
</feature>
<gene>
    <name evidence="3" type="ORF">EOT10_29985</name>
</gene>
<proteinExistence type="predicted"/>
<evidence type="ECO:0000313" key="3">
    <source>
        <dbReference type="EMBL" id="RVU19302.1"/>
    </source>
</evidence>
<feature type="transmembrane region" description="Helical" evidence="2">
    <location>
        <begin position="147"/>
        <end position="163"/>
    </location>
</feature>
<keyword evidence="2" id="KW-0812">Transmembrane</keyword>
<organism evidence="3 4">
    <name type="scientific">Streptomyces antnestii</name>
    <dbReference type="NCBI Taxonomy" id="2494256"/>
    <lineage>
        <taxon>Bacteria</taxon>
        <taxon>Bacillati</taxon>
        <taxon>Actinomycetota</taxon>
        <taxon>Actinomycetes</taxon>
        <taxon>Kitasatosporales</taxon>
        <taxon>Streptomycetaceae</taxon>
        <taxon>Streptomyces</taxon>
    </lineage>
</organism>
<feature type="transmembrane region" description="Helical" evidence="2">
    <location>
        <begin position="169"/>
        <end position="187"/>
    </location>
</feature>
<feature type="transmembrane region" description="Helical" evidence="2">
    <location>
        <begin position="105"/>
        <end position="127"/>
    </location>
</feature>
<protein>
    <recommendedName>
        <fullName evidence="5">Cytochrome b/b6 domain-containing protein</fullName>
    </recommendedName>
</protein>
<feature type="compositionally biased region" description="Pro residues" evidence="1">
    <location>
        <begin position="291"/>
        <end position="304"/>
    </location>
</feature>
<evidence type="ECO:0000256" key="2">
    <source>
        <dbReference type="SAM" id="Phobius"/>
    </source>
</evidence>
<keyword evidence="2" id="KW-0472">Membrane</keyword>
<dbReference type="OrthoDB" id="4282511at2"/>
<feature type="transmembrane region" description="Helical" evidence="2">
    <location>
        <begin position="66"/>
        <end position="85"/>
    </location>
</feature>
<name>A0A3S2V9T7_9ACTN</name>
<feature type="transmembrane region" description="Helical" evidence="2">
    <location>
        <begin position="29"/>
        <end position="46"/>
    </location>
</feature>
<evidence type="ECO:0008006" key="5">
    <source>
        <dbReference type="Google" id="ProtNLM"/>
    </source>
</evidence>
<keyword evidence="4" id="KW-1185">Reference proteome</keyword>
<dbReference type="AlphaFoldDB" id="A0A3S2V9T7"/>
<dbReference type="Proteomes" id="UP000283128">
    <property type="component" value="Unassembled WGS sequence"/>
</dbReference>
<evidence type="ECO:0000313" key="4">
    <source>
        <dbReference type="Proteomes" id="UP000283128"/>
    </source>
</evidence>
<feature type="region of interest" description="Disordered" evidence="1">
    <location>
        <begin position="261"/>
        <end position="351"/>
    </location>
</feature>
<accession>A0A3S2V9T7</accession>